<evidence type="ECO:0000313" key="6">
    <source>
        <dbReference type="Proteomes" id="UP000680206"/>
    </source>
</evidence>
<accession>A0ABS3RLE5</accession>
<name>A0ABS3RLE5_9ACTN</name>
<gene>
    <name evidence="5" type="ORF">J4709_08265</name>
</gene>
<dbReference type="NCBIfam" id="TIGR00996">
    <property type="entry name" value="Mtu_fam_mce"/>
    <property type="match status" value="1"/>
</dbReference>
<dbReference type="RefSeq" id="WP_208238755.1">
    <property type="nucleotide sequence ID" value="NZ_JAGEPF010000005.1"/>
</dbReference>
<dbReference type="Pfam" id="PF11887">
    <property type="entry name" value="Mce4_CUP1"/>
    <property type="match status" value="1"/>
</dbReference>
<feature type="chain" id="PRO_5045913477" evidence="2">
    <location>
        <begin position="24"/>
        <end position="359"/>
    </location>
</feature>
<reference evidence="5 6" key="1">
    <citation type="submission" date="2021-03" db="EMBL/GenBank/DDBJ databases">
        <title>Actinomadura violae sp. nov., isolated from lichen in Thailand.</title>
        <authorList>
            <person name="Kanchanasin P."/>
            <person name="Saeng-In P."/>
            <person name="Phongsopitanun W."/>
            <person name="Yuki M."/>
            <person name="Kudo T."/>
            <person name="Ohkuma M."/>
            <person name="Tanasupawat S."/>
        </authorList>
    </citation>
    <scope>NUCLEOTIDE SEQUENCE [LARGE SCALE GENOMIC DNA]</scope>
    <source>
        <strain evidence="5 6">LCR2-06</strain>
    </source>
</reference>
<evidence type="ECO:0000256" key="2">
    <source>
        <dbReference type="SAM" id="SignalP"/>
    </source>
</evidence>
<dbReference type="Proteomes" id="UP000680206">
    <property type="component" value="Unassembled WGS sequence"/>
</dbReference>
<feature type="domain" description="Mammalian cell entry C-terminal" evidence="4">
    <location>
        <begin position="110"/>
        <end position="298"/>
    </location>
</feature>
<evidence type="ECO:0000313" key="5">
    <source>
        <dbReference type="EMBL" id="MBO2457564.1"/>
    </source>
</evidence>
<dbReference type="InterPro" id="IPR005693">
    <property type="entry name" value="Mce"/>
</dbReference>
<evidence type="ECO:0000256" key="1">
    <source>
        <dbReference type="SAM" id="MobiDB-lite"/>
    </source>
</evidence>
<feature type="region of interest" description="Disordered" evidence="1">
    <location>
        <begin position="340"/>
        <end position="359"/>
    </location>
</feature>
<keyword evidence="2" id="KW-0732">Signal</keyword>
<dbReference type="PANTHER" id="PTHR33371">
    <property type="entry name" value="INTERMEMBRANE PHOSPHOLIPID TRANSPORT SYSTEM BINDING PROTEIN MLAD-RELATED"/>
    <property type="match status" value="1"/>
</dbReference>
<dbReference type="PANTHER" id="PTHR33371:SF4">
    <property type="entry name" value="INTERMEMBRANE PHOSPHOLIPID TRANSPORT SYSTEM BINDING PROTEIN MLAD"/>
    <property type="match status" value="1"/>
</dbReference>
<sequence length="359" mass="37123">MIRRSPVLSMLFAALLAAALAVALSQRPPGTRITAWFTSGIGVFPKSSVRVLGVSVGHVDSVTPRGPRVKVTMTVDHGVRIPAGARAIIVAPSLVSDRYIQLAPAYTTGATLTGGTVLDTDRTAVPLELDQLYDAVRAFSRDLAPNGKYNPDGALSQAIGVGAANLKGNGKKLNDTVEALSKLFRTLDGSGDDLFGTVHNLADFSGMLADNDHQVRTAEQQLATVSSFLADDRDELASTLSELSAGLARVKVFISGNRALLKKDVDKLAKLTRTITDRRAALAEALDTAPVAASNALNAYDPLTGTLMARANLLEVTAAYGRRGPGPLCGTAAPGACGPAAKAGGSPLPLPLPAAGGRP</sequence>
<evidence type="ECO:0000259" key="3">
    <source>
        <dbReference type="Pfam" id="PF02470"/>
    </source>
</evidence>
<feature type="signal peptide" evidence="2">
    <location>
        <begin position="1"/>
        <end position="23"/>
    </location>
</feature>
<evidence type="ECO:0000259" key="4">
    <source>
        <dbReference type="Pfam" id="PF11887"/>
    </source>
</evidence>
<protein>
    <submittedName>
        <fullName evidence="5">MCE family protein</fullName>
    </submittedName>
</protein>
<dbReference type="EMBL" id="JAGEPF010000005">
    <property type="protein sequence ID" value="MBO2457564.1"/>
    <property type="molecule type" value="Genomic_DNA"/>
</dbReference>
<organism evidence="5 6">
    <name type="scientific">Actinomadura violacea</name>
    <dbReference type="NCBI Taxonomy" id="2819934"/>
    <lineage>
        <taxon>Bacteria</taxon>
        <taxon>Bacillati</taxon>
        <taxon>Actinomycetota</taxon>
        <taxon>Actinomycetes</taxon>
        <taxon>Streptosporangiales</taxon>
        <taxon>Thermomonosporaceae</taxon>
        <taxon>Actinomadura</taxon>
    </lineage>
</organism>
<feature type="domain" description="Mce/MlaD" evidence="3">
    <location>
        <begin position="30"/>
        <end position="104"/>
    </location>
</feature>
<dbReference type="InterPro" id="IPR024516">
    <property type="entry name" value="Mce_C"/>
</dbReference>
<comment type="caution">
    <text evidence="5">The sequence shown here is derived from an EMBL/GenBank/DDBJ whole genome shotgun (WGS) entry which is preliminary data.</text>
</comment>
<keyword evidence="6" id="KW-1185">Reference proteome</keyword>
<proteinExistence type="predicted"/>
<dbReference type="InterPro" id="IPR003399">
    <property type="entry name" value="Mce/MlaD"/>
</dbReference>
<dbReference type="InterPro" id="IPR052336">
    <property type="entry name" value="MlaD_Phospholipid_Transporter"/>
</dbReference>
<dbReference type="Pfam" id="PF02470">
    <property type="entry name" value="MlaD"/>
    <property type="match status" value="1"/>
</dbReference>